<sequence>MKMLLLALASAWWLSGCATIVGNKTQDVAIQTWPQGVKFVVQDETGRAVAEGVTPKTVTLEKSDGSYFGKKKYTLQLERAGYVPQTIPLKETPNLWYILGNIPLGGFPGWLIVDPFNGGMYNIEPPEVQTVMNPVGARS</sequence>
<evidence type="ECO:0000313" key="2">
    <source>
        <dbReference type="EMBL" id="EXU73633.1"/>
    </source>
</evidence>
<evidence type="ECO:0008006" key="4">
    <source>
        <dbReference type="Google" id="ProtNLM"/>
    </source>
</evidence>
<dbReference type="Proteomes" id="UP000019918">
    <property type="component" value="Unassembled WGS sequence"/>
</dbReference>
<name>A0A014N2L9_9GAMM</name>
<keyword evidence="1" id="KW-0732">Signal</keyword>
<dbReference type="EMBL" id="JFHN01000075">
    <property type="protein sequence ID" value="EXU73633.1"/>
    <property type="molecule type" value="Genomic_DNA"/>
</dbReference>
<organism evidence="2 3">
    <name type="scientific">Erwinia mallotivora</name>
    <dbReference type="NCBI Taxonomy" id="69222"/>
    <lineage>
        <taxon>Bacteria</taxon>
        <taxon>Pseudomonadati</taxon>
        <taxon>Pseudomonadota</taxon>
        <taxon>Gammaproteobacteria</taxon>
        <taxon>Enterobacterales</taxon>
        <taxon>Erwiniaceae</taxon>
        <taxon>Erwinia</taxon>
    </lineage>
</organism>
<comment type="caution">
    <text evidence="2">The sequence shown here is derived from an EMBL/GenBank/DDBJ whole genome shotgun (WGS) entry which is preliminary data.</text>
</comment>
<feature type="chain" id="PRO_5001472866" description="Lipoprotein" evidence="1">
    <location>
        <begin position="19"/>
        <end position="139"/>
    </location>
</feature>
<dbReference type="AlphaFoldDB" id="A0A014N2L9"/>
<dbReference type="PATRIC" id="fig|69222.5.peg.4657"/>
<protein>
    <recommendedName>
        <fullName evidence="4">Lipoprotein</fullName>
    </recommendedName>
</protein>
<keyword evidence="3" id="KW-1185">Reference proteome</keyword>
<evidence type="ECO:0000256" key="1">
    <source>
        <dbReference type="SAM" id="SignalP"/>
    </source>
</evidence>
<feature type="signal peptide" evidence="1">
    <location>
        <begin position="1"/>
        <end position="18"/>
    </location>
</feature>
<reference evidence="2 3" key="1">
    <citation type="submission" date="2014-02" db="EMBL/GenBank/DDBJ databases">
        <title>Draft genome of Erwinia mallotivora strain BT-MARDI, a papaya dieback pathogen.</title>
        <authorList>
            <person name="Redzuan R."/>
            <person name="Abu Bakar N."/>
            <person name="Badrun R."/>
            <person name="Mohd Raih M.F."/>
            <person name="Rozano L."/>
            <person name="Mat Amin N."/>
        </authorList>
    </citation>
    <scope>NUCLEOTIDE SEQUENCE [LARGE SCALE GENOMIC DNA]</scope>
    <source>
        <strain evidence="2 3">BT-MARDI</strain>
    </source>
</reference>
<gene>
    <name evidence="2" type="ORF">BG55_22805</name>
</gene>
<proteinExistence type="predicted"/>
<dbReference type="OrthoDB" id="194242at2"/>
<dbReference type="PROSITE" id="PS51257">
    <property type="entry name" value="PROKAR_LIPOPROTEIN"/>
    <property type="match status" value="1"/>
</dbReference>
<accession>A0A014N2L9</accession>
<dbReference type="RefSeq" id="WP_034941832.1">
    <property type="nucleotide sequence ID" value="NZ_JFHN01000075.1"/>
</dbReference>
<evidence type="ECO:0000313" key="3">
    <source>
        <dbReference type="Proteomes" id="UP000019918"/>
    </source>
</evidence>
<dbReference type="STRING" id="69222.BG55_22805"/>